<feature type="region of interest" description="Disordered" evidence="8">
    <location>
        <begin position="156"/>
        <end position="175"/>
    </location>
</feature>
<dbReference type="CDD" id="cd04488">
    <property type="entry name" value="RecG_wedge_OBF"/>
    <property type="match status" value="1"/>
</dbReference>
<dbReference type="PROSITE" id="PS51192">
    <property type="entry name" value="HELICASE_ATP_BIND_1"/>
    <property type="match status" value="1"/>
</dbReference>
<evidence type="ECO:0000259" key="10">
    <source>
        <dbReference type="PROSITE" id="PS51194"/>
    </source>
</evidence>
<feature type="domain" description="Helicase ATP-binding" evidence="9">
    <location>
        <begin position="377"/>
        <end position="569"/>
    </location>
</feature>
<evidence type="ECO:0000256" key="4">
    <source>
        <dbReference type="ARBA" id="ARBA00022806"/>
    </source>
</evidence>
<keyword evidence="2" id="KW-0227">DNA damage</keyword>
<dbReference type="RefSeq" id="WP_340469641.1">
    <property type="nucleotide sequence ID" value="NZ_JBANBB010000001.1"/>
</dbReference>
<dbReference type="InterPro" id="IPR001650">
    <property type="entry name" value="Helicase_C-like"/>
</dbReference>
<keyword evidence="6" id="KW-0238">DNA-binding</keyword>
<dbReference type="SUPFAM" id="SSF50249">
    <property type="entry name" value="Nucleic acid-binding proteins"/>
    <property type="match status" value="1"/>
</dbReference>
<dbReference type="InterPro" id="IPR012340">
    <property type="entry name" value="NA-bd_OB-fold"/>
</dbReference>
<dbReference type="InterPro" id="IPR014001">
    <property type="entry name" value="Helicase_ATP-bd"/>
</dbReference>
<evidence type="ECO:0000256" key="8">
    <source>
        <dbReference type="SAM" id="MobiDB-lite"/>
    </source>
</evidence>
<feature type="region of interest" description="Disordered" evidence="8">
    <location>
        <begin position="223"/>
        <end position="263"/>
    </location>
</feature>
<evidence type="ECO:0000259" key="9">
    <source>
        <dbReference type="PROSITE" id="PS51192"/>
    </source>
</evidence>
<keyword evidence="5" id="KW-0067">ATP-binding</keyword>
<dbReference type="PROSITE" id="PS51194">
    <property type="entry name" value="HELICASE_CTER"/>
    <property type="match status" value="1"/>
</dbReference>
<comment type="caution">
    <text evidence="11">The sequence shown here is derived from an EMBL/GenBank/DDBJ whole genome shotgun (WGS) entry which is preliminary data.</text>
</comment>
<dbReference type="Pfam" id="PF00271">
    <property type="entry name" value="Helicase_C"/>
    <property type="match status" value="1"/>
</dbReference>
<sequence length="883" mass="93740">MTEGASVTLDSLVASEMTNRRRANALKSLGVVTLRDALTYYPFRVTDPVPVRPIRQTKLGEPSAFAGRVEGIRVVPLSGRRGYRLDVAVNDEESARAYGGAAALARLVFFSHRKSYVDWMAMRLRTGVTVVVAGEPTTYMDQLQFTHPETLVVAGDEGSDGSGLTGPASGSVRPDADSVQAALARVCRPRPVYHANSRISSDHIHDSILGFIRLLSASHGSGIEDSAQATGQEEGVPVGRTGVAEPSAGGTGGGPRSGMEDAGISGQEREAFAAAVPDILPEGVRAGNGLEHRAAAFLGMHDPDSVKDFAAALKTLRFEEAFVSQTALLRSRQEARKADTYACPNVGADSLRDRFIASLPFDLTRGQSEVIEAIGEDMSRDCPMQRLLQGEVGSGKTVVALAAMLQAVENGYQAVMVAPTQVLAEQHFESIGRMLSAMGGAGGADSAQGEADKAGTGSDKTPNINRSGPVPLVLLTGGMRLSERRRALAVGASGEPCIVIATHAAFSKTFQVPNLALAVIDEQHRFGVEQREVLRRKSDRSPHLLVMTATPIPRTAAMTWFGDLDISLLTELPGGRKPIRTVVIPESDASTMASMFLHLRRRVEAGERAYVVCPRIDQDDASGTAEGGGPGGPQGPSPRRRTGSRPPAVGGGGDVEEETLDLIDPYGDVSQEADGEGDRPPLHSVEEISSRLASLPQFDGIRLATLTGRDDDATKGRVMADFESGKTPVLVSTTVIEVGVDVPLATCIVIFDADRFGLSQLHQLRGRVGRGHRSSWAFLVSRAEPDSPAARRLDVIRRSNDGFEIAQADIEIRGAGDVLGDAQSGGRSSLKLLRVVKDSDMIARARDQAAALLKEDPGLKGEVELAGAALDFMRGNETFLTST</sequence>
<keyword evidence="4 11" id="KW-0347">Helicase</keyword>
<name>A0ABU8ZP83_9BIFI</name>
<dbReference type="SUPFAM" id="SSF52540">
    <property type="entry name" value="P-loop containing nucleoside triphosphate hydrolases"/>
    <property type="match status" value="2"/>
</dbReference>
<feature type="region of interest" description="Disordered" evidence="8">
    <location>
        <begin position="617"/>
        <end position="656"/>
    </location>
</feature>
<dbReference type="SMART" id="SM00490">
    <property type="entry name" value="HELICc"/>
    <property type="match status" value="1"/>
</dbReference>
<dbReference type="EMBL" id="JBANBB010000001">
    <property type="protein sequence ID" value="MEK0307066.1"/>
    <property type="molecule type" value="Genomic_DNA"/>
</dbReference>
<evidence type="ECO:0000313" key="11">
    <source>
        <dbReference type="EMBL" id="MEK0307066.1"/>
    </source>
</evidence>
<dbReference type="InterPro" id="IPR027417">
    <property type="entry name" value="P-loop_NTPase"/>
</dbReference>
<dbReference type="GO" id="GO:0003678">
    <property type="term" value="F:DNA helicase activity"/>
    <property type="evidence" value="ECO:0007669"/>
    <property type="project" value="UniProtKB-EC"/>
</dbReference>
<dbReference type="EC" id="3.6.4.12" evidence="11"/>
<evidence type="ECO:0000256" key="1">
    <source>
        <dbReference type="ARBA" id="ARBA00022741"/>
    </source>
</evidence>
<feature type="domain" description="Helicase C-terminal" evidence="10">
    <location>
        <begin position="654"/>
        <end position="811"/>
    </location>
</feature>
<evidence type="ECO:0000256" key="3">
    <source>
        <dbReference type="ARBA" id="ARBA00022801"/>
    </source>
</evidence>
<dbReference type="InterPro" id="IPR045562">
    <property type="entry name" value="RecG_dom3_C"/>
</dbReference>
<gene>
    <name evidence="11" type="ORF">V8P97_06280</name>
</gene>
<dbReference type="Pfam" id="PF00270">
    <property type="entry name" value="DEAD"/>
    <property type="match status" value="1"/>
</dbReference>
<dbReference type="InterPro" id="IPR047112">
    <property type="entry name" value="RecG/Mfd"/>
</dbReference>
<evidence type="ECO:0000313" key="12">
    <source>
        <dbReference type="Proteomes" id="UP001373159"/>
    </source>
</evidence>
<accession>A0ABU8ZP83</accession>
<keyword evidence="7" id="KW-0234">DNA repair</keyword>
<dbReference type="InterPro" id="IPR011545">
    <property type="entry name" value="DEAD/DEAH_box_helicase_dom"/>
</dbReference>
<dbReference type="PANTHER" id="PTHR47964:SF1">
    <property type="entry name" value="ATP-DEPENDENT DNA HELICASE HOMOLOG RECG, CHLOROPLASTIC"/>
    <property type="match status" value="1"/>
</dbReference>
<organism evidence="11 12">
    <name type="scientific">Bifidobacterium favimelis</name>
    <dbReference type="NCBI Taxonomy" id="3122979"/>
    <lineage>
        <taxon>Bacteria</taxon>
        <taxon>Bacillati</taxon>
        <taxon>Actinomycetota</taxon>
        <taxon>Actinomycetes</taxon>
        <taxon>Bifidobacteriales</taxon>
        <taxon>Bifidobacteriaceae</taxon>
        <taxon>Bifidobacterium</taxon>
    </lineage>
</organism>
<dbReference type="GO" id="GO:0016787">
    <property type="term" value="F:hydrolase activity"/>
    <property type="evidence" value="ECO:0007669"/>
    <property type="project" value="UniProtKB-KW"/>
</dbReference>
<dbReference type="Gene3D" id="3.40.50.300">
    <property type="entry name" value="P-loop containing nucleotide triphosphate hydrolases"/>
    <property type="match status" value="2"/>
</dbReference>
<reference evidence="11 12" key="1">
    <citation type="submission" date="2024-02" db="EMBL/GenBank/DDBJ databases">
        <title>Bifidobacterium honeyensis sp. nov., isolated from the comb honey.</title>
        <authorList>
            <person name="Liu W."/>
            <person name="Li Y."/>
        </authorList>
    </citation>
    <scope>NUCLEOTIDE SEQUENCE [LARGE SCALE GENOMIC DNA]</scope>
    <source>
        <strain evidence="11 12">IMAU50988</strain>
    </source>
</reference>
<keyword evidence="3 11" id="KW-0378">Hydrolase</keyword>
<feature type="compositionally biased region" description="Gly residues" evidence="8">
    <location>
        <begin position="625"/>
        <end position="634"/>
    </location>
</feature>
<keyword evidence="1" id="KW-0547">Nucleotide-binding</keyword>
<dbReference type="SMART" id="SM00487">
    <property type="entry name" value="DEXDc"/>
    <property type="match status" value="1"/>
</dbReference>
<proteinExistence type="predicted"/>
<keyword evidence="12" id="KW-1185">Reference proteome</keyword>
<evidence type="ECO:0000256" key="7">
    <source>
        <dbReference type="ARBA" id="ARBA00023204"/>
    </source>
</evidence>
<protein>
    <submittedName>
        <fullName evidence="11">ATP-dependent DNA helicase RecG</fullName>
        <ecNumber evidence="11">3.6.4.12</ecNumber>
    </submittedName>
</protein>
<feature type="region of interest" description="Disordered" evidence="8">
    <location>
        <begin position="442"/>
        <end position="467"/>
    </location>
</feature>
<dbReference type="Pfam" id="PF19833">
    <property type="entry name" value="RecG_dom3_C"/>
    <property type="match status" value="1"/>
</dbReference>
<dbReference type="Proteomes" id="UP001373159">
    <property type="component" value="Unassembled WGS sequence"/>
</dbReference>
<dbReference type="PANTHER" id="PTHR47964">
    <property type="entry name" value="ATP-DEPENDENT DNA HELICASE HOMOLOG RECG, CHLOROPLASTIC"/>
    <property type="match status" value="1"/>
</dbReference>
<evidence type="ECO:0000256" key="2">
    <source>
        <dbReference type="ARBA" id="ARBA00022763"/>
    </source>
</evidence>
<dbReference type="Gene3D" id="2.40.50.140">
    <property type="entry name" value="Nucleic acid-binding proteins"/>
    <property type="match status" value="1"/>
</dbReference>
<evidence type="ECO:0000256" key="6">
    <source>
        <dbReference type="ARBA" id="ARBA00023125"/>
    </source>
</evidence>
<evidence type="ECO:0000256" key="5">
    <source>
        <dbReference type="ARBA" id="ARBA00022840"/>
    </source>
</evidence>